<gene>
    <name evidence="2" type="ORF">KK488_05825</name>
</gene>
<dbReference type="RefSeq" id="WP_214622200.1">
    <property type="nucleotide sequence ID" value="NZ_JAHGAW010000003.1"/>
</dbReference>
<feature type="chain" id="PRO_5040845371" description="DUF4136 domain-containing protein" evidence="1">
    <location>
        <begin position="25"/>
        <end position="238"/>
    </location>
</feature>
<organism evidence="2 3">
    <name type="scientific">Sphingobium nicotianae</name>
    <dbReference type="NCBI Taxonomy" id="2782607"/>
    <lineage>
        <taxon>Bacteria</taxon>
        <taxon>Pseudomonadati</taxon>
        <taxon>Pseudomonadota</taxon>
        <taxon>Alphaproteobacteria</taxon>
        <taxon>Sphingomonadales</taxon>
        <taxon>Sphingomonadaceae</taxon>
        <taxon>Sphingobium</taxon>
    </lineage>
</organism>
<evidence type="ECO:0000313" key="2">
    <source>
        <dbReference type="EMBL" id="MBT2186463.1"/>
    </source>
</evidence>
<name>A0A9X1IQ16_9SPHN</name>
<evidence type="ECO:0008006" key="4">
    <source>
        <dbReference type="Google" id="ProtNLM"/>
    </source>
</evidence>
<comment type="caution">
    <text evidence="2">The sequence shown here is derived from an EMBL/GenBank/DDBJ whole genome shotgun (WGS) entry which is preliminary data.</text>
</comment>
<dbReference type="AlphaFoldDB" id="A0A9X1IQ16"/>
<sequence length="238" mass="24643">MSAIRFSSSLLLIGALSAAMPATAQPGWGRGGFGPYGGLGRGDWGGSRLSRAASSAADPREGKVDAAQFTADDAGNALGHGPVAVTIAQGSTTGAGDQPTYEAAVIDQLVKAGYDTIKPDPNGGQIAEIKIVRDVLVPQEQKRKPVSGEVTVGASNYGTFTGMAVAVDLSKPRKALVSTRLEARLLDRATGKPLWEGRAEIATREGDSHWSEQAIATRLAAALFDRFPSGPGEKVASR</sequence>
<reference evidence="2" key="1">
    <citation type="submission" date="2021-05" db="EMBL/GenBank/DDBJ databases">
        <title>Genome of Sphingobium sp. strain.</title>
        <authorList>
            <person name="Fan R."/>
        </authorList>
    </citation>
    <scope>NUCLEOTIDE SEQUENCE</scope>
    <source>
        <strain evidence="2">H33</strain>
    </source>
</reference>
<dbReference type="EMBL" id="JAHGAW010000003">
    <property type="protein sequence ID" value="MBT2186463.1"/>
    <property type="molecule type" value="Genomic_DNA"/>
</dbReference>
<evidence type="ECO:0000256" key="1">
    <source>
        <dbReference type="SAM" id="SignalP"/>
    </source>
</evidence>
<proteinExistence type="predicted"/>
<keyword evidence="1" id="KW-0732">Signal</keyword>
<dbReference type="Proteomes" id="UP001138757">
    <property type="component" value="Unassembled WGS sequence"/>
</dbReference>
<evidence type="ECO:0000313" key="3">
    <source>
        <dbReference type="Proteomes" id="UP001138757"/>
    </source>
</evidence>
<feature type="signal peptide" evidence="1">
    <location>
        <begin position="1"/>
        <end position="24"/>
    </location>
</feature>
<accession>A0A9X1IQ16</accession>
<protein>
    <recommendedName>
        <fullName evidence="4">DUF4136 domain-containing protein</fullName>
    </recommendedName>
</protein>
<keyword evidence="3" id="KW-1185">Reference proteome</keyword>